<dbReference type="EC" id="2.3.1.274" evidence="9"/>
<comment type="subcellular location">
    <subcellularLocation>
        <location evidence="2">Cytoplasm</location>
    </subcellularLocation>
</comment>
<comment type="subunit">
    <text evidence="10">Homodimer. Probably interacts with PlsY.</text>
</comment>
<keyword evidence="6" id="KW-0443">Lipid metabolism</keyword>
<dbReference type="GO" id="GO:0005737">
    <property type="term" value="C:cytoplasm"/>
    <property type="evidence" value="ECO:0007669"/>
    <property type="project" value="UniProtKB-SubCell"/>
</dbReference>
<dbReference type="GO" id="GO:0006633">
    <property type="term" value="P:fatty acid biosynthetic process"/>
    <property type="evidence" value="ECO:0007669"/>
    <property type="project" value="InterPro"/>
</dbReference>
<dbReference type="STRING" id="1797471.A3A71_02320"/>
<keyword evidence="8" id="KW-1208">Phospholipid metabolism</keyword>
<dbReference type="SUPFAM" id="SSF53659">
    <property type="entry name" value="Isocitrate/Isopropylmalate dehydrogenase-like"/>
    <property type="match status" value="1"/>
</dbReference>
<dbReference type="PANTHER" id="PTHR30100">
    <property type="entry name" value="FATTY ACID/PHOSPHOLIPID SYNTHESIS PROTEIN PLSX"/>
    <property type="match status" value="1"/>
</dbReference>
<comment type="catalytic activity">
    <reaction evidence="1">
        <text>a fatty acyl-[ACP] + phosphate = an acyl phosphate + holo-[ACP]</text>
        <dbReference type="Rhea" id="RHEA:42292"/>
        <dbReference type="Rhea" id="RHEA-COMP:9685"/>
        <dbReference type="Rhea" id="RHEA-COMP:14125"/>
        <dbReference type="ChEBI" id="CHEBI:43474"/>
        <dbReference type="ChEBI" id="CHEBI:59918"/>
        <dbReference type="ChEBI" id="CHEBI:64479"/>
        <dbReference type="ChEBI" id="CHEBI:138651"/>
        <dbReference type="EC" id="2.3.1.274"/>
    </reaction>
</comment>
<evidence type="ECO:0000256" key="10">
    <source>
        <dbReference type="ARBA" id="ARBA00046608"/>
    </source>
</evidence>
<gene>
    <name evidence="11" type="ORF">A3A71_02320</name>
</gene>
<reference evidence="11 12" key="1">
    <citation type="journal article" date="2016" name="Nat. Commun.">
        <title>Thousands of microbial genomes shed light on interconnected biogeochemical processes in an aquifer system.</title>
        <authorList>
            <person name="Anantharaman K."/>
            <person name="Brown C.T."/>
            <person name="Hug L.A."/>
            <person name="Sharon I."/>
            <person name="Castelle C.J."/>
            <person name="Probst A.J."/>
            <person name="Thomas B.C."/>
            <person name="Singh A."/>
            <person name="Wilkins M.J."/>
            <person name="Karaoz U."/>
            <person name="Brodie E.L."/>
            <person name="Williams K.H."/>
            <person name="Hubbard S.S."/>
            <person name="Banfield J.F."/>
        </authorList>
    </citation>
    <scope>NUCLEOTIDE SEQUENCE [LARGE SCALE GENOMIC DNA]</scope>
</reference>
<evidence type="ECO:0000313" key="11">
    <source>
        <dbReference type="EMBL" id="OGD64859.1"/>
    </source>
</evidence>
<evidence type="ECO:0000256" key="3">
    <source>
        <dbReference type="ARBA" id="ARBA00022490"/>
    </source>
</evidence>
<keyword evidence="5" id="KW-0808">Transferase</keyword>
<evidence type="ECO:0000256" key="8">
    <source>
        <dbReference type="ARBA" id="ARBA00023264"/>
    </source>
</evidence>
<proteinExistence type="predicted"/>
<evidence type="ECO:0000256" key="4">
    <source>
        <dbReference type="ARBA" id="ARBA00022516"/>
    </source>
</evidence>
<evidence type="ECO:0000256" key="9">
    <source>
        <dbReference type="ARBA" id="ARBA00024069"/>
    </source>
</evidence>
<dbReference type="PANTHER" id="PTHR30100:SF1">
    <property type="entry name" value="PHOSPHATE ACYLTRANSFERASE"/>
    <property type="match status" value="1"/>
</dbReference>
<evidence type="ECO:0000256" key="6">
    <source>
        <dbReference type="ARBA" id="ARBA00023098"/>
    </source>
</evidence>
<dbReference type="AlphaFoldDB" id="A0A1F5EBR6"/>
<evidence type="ECO:0000256" key="2">
    <source>
        <dbReference type="ARBA" id="ARBA00004496"/>
    </source>
</evidence>
<dbReference type="GO" id="GO:0043811">
    <property type="term" value="F:phosphate:acyl-[acyl carrier protein] acyltransferase activity"/>
    <property type="evidence" value="ECO:0007669"/>
    <property type="project" value="UniProtKB-EC"/>
</dbReference>
<evidence type="ECO:0000256" key="1">
    <source>
        <dbReference type="ARBA" id="ARBA00001232"/>
    </source>
</evidence>
<dbReference type="GO" id="GO:0008654">
    <property type="term" value="P:phospholipid biosynthetic process"/>
    <property type="evidence" value="ECO:0007669"/>
    <property type="project" value="UniProtKB-KW"/>
</dbReference>
<organism evidence="11 12">
    <name type="scientific">Candidatus Berkelbacteria bacterium RIFCSPLOWO2_01_FULL_50_28</name>
    <dbReference type="NCBI Taxonomy" id="1797471"/>
    <lineage>
        <taxon>Bacteria</taxon>
        <taxon>Candidatus Berkelbacteria</taxon>
    </lineage>
</organism>
<dbReference type="InterPro" id="IPR012281">
    <property type="entry name" value="Phospholipid_synth_PlsX-like"/>
</dbReference>
<dbReference type="EMBL" id="MEZX01000002">
    <property type="protein sequence ID" value="OGD64859.1"/>
    <property type="molecule type" value="Genomic_DNA"/>
</dbReference>
<keyword evidence="3" id="KW-0963">Cytoplasm</keyword>
<dbReference type="Proteomes" id="UP000177481">
    <property type="component" value="Unassembled WGS sequence"/>
</dbReference>
<dbReference type="InterPro" id="IPR003664">
    <property type="entry name" value="FA_synthesis"/>
</dbReference>
<dbReference type="Gene3D" id="3.40.718.10">
    <property type="entry name" value="Isopropylmalate Dehydrogenase"/>
    <property type="match status" value="1"/>
</dbReference>
<sequence length="317" mass="34629">MATSKILVHSSASDKDAHIPDAVTKAVALAQRSGVKAEAVESLLEIKRRLMLPSDDPQWAAGAISADRTANVLASTRIDPIMIINPATGQVERLRSPLAAVLPTAKRGYNFVLTDAGAYMNTDWGQVALGALLCGSLWRVLHGKKFPRYGVLGYGEEFDKLPEDLKRVYVFLASFPNRTVKVVESKEVLGGDSVEVLIPRNGEIGNVFLKTAEATLGCFGTILKEELGADVQSKLGAVLSAPAFRRVKARLYLPESHGALVLGCRAPVMKHHGRMDSDGLLLAILRLHRIIQDNVLSRVRADFWNEIERSHPELIPR</sequence>
<comment type="caution">
    <text evidence="11">The sequence shown here is derived from an EMBL/GenBank/DDBJ whole genome shotgun (WGS) entry which is preliminary data.</text>
</comment>
<protein>
    <recommendedName>
        <fullName evidence="9">phosphate acyltransferase</fullName>
        <ecNumber evidence="9">2.3.1.274</ecNumber>
    </recommendedName>
</protein>
<evidence type="ECO:0000256" key="7">
    <source>
        <dbReference type="ARBA" id="ARBA00023209"/>
    </source>
</evidence>
<evidence type="ECO:0000313" key="12">
    <source>
        <dbReference type="Proteomes" id="UP000177481"/>
    </source>
</evidence>
<keyword evidence="4" id="KW-0444">Lipid biosynthesis</keyword>
<dbReference type="Pfam" id="PF02504">
    <property type="entry name" value="FA_synthesis"/>
    <property type="match status" value="1"/>
</dbReference>
<name>A0A1F5EBR6_9BACT</name>
<keyword evidence="7" id="KW-0594">Phospholipid biosynthesis</keyword>
<evidence type="ECO:0000256" key="5">
    <source>
        <dbReference type="ARBA" id="ARBA00022679"/>
    </source>
</evidence>
<accession>A0A1F5EBR6</accession>